<dbReference type="PANTHER" id="PTHR30093:SF47">
    <property type="entry name" value="TYPE IV PILUS NON-CORE MINOR PILIN PILE"/>
    <property type="match status" value="1"/>
</dbReference>
<evidence type="ECO:0000256" key="2">
    <source>
        <dbReference type="SAM" id="MobiDB-lite"/>
    </source>
</evidence>
<dbReference type="GO" id="GO:0015627">
    <property type="term" value="C:type II protein secretion system complex"/>
    <property type="evidence" value="ECO:0007669"/>
    <property type="project" value="InterPro"/>
</dbReference>
<dbReference type="Pfam" id="PF08334">
    <property type="entry name" value="T2SSG"/>
    <property type="match status" value="1"/>
</dbReference>
<feature type="domain" description="Type II secretion system protein GspG C-terminal" evidence="4">
    <location>
        <begin position="36"/>
        <end position="79"/>
    </location>
</feature>
<name>A0A7X7LXU5_9RHOO</name>
<keyword evidence="3" id="KW-0812">Transmembrane</keyword>
<dbReference type="InterPro" id="IPR045584">
    <property type="entry name" value="Pilin-like"/>
</dbReference>
<keyword evidence="3" id="KW-0472">Membrane</keyword>
<dbReference type="GO" id="GO:0015628">
    <property type="term" value="P:protein secretion by the type II secretion system"/>
    <property type="evidence" value="ECO:0007669"/>
    <property type="project" value="InterPro"/>
</dbReference>
<dbReference type="SUPFAM" id="SSF54523">
    <property type="entry name" value="Pili subunits"/>
    <property type="match status" value="1"/>
</dbReference>
<dbReference type="EMBL" id="JAAYYV010000365">
    <property type="protein sequence ID" value="NLF55324.1"/>
    <property type="molecule type" value="Genomic_DNA"/>
</dbReference>
<dbReference type="PANTHER" id="PTHR30093">
    <property type="entry name" value="GENERAL SECRETION PATHWAY PROTEIN G"/>
    <property type="match status" value="1"/>
</dbReference>
<feature type="transmembrane region" description="Helical" evidence="3">
    <location>
        <begin position="12"/>
        <end position="37"/>
    </location>
</feature>
<dbReference type="AlphaFoldDB" id="A0A7X7LXU5"/>
<gene>
    <name evidence="5" type="ORF">GX576_13175</name>
</gene>
<evidence type="ECO:0000256" key="1">
    <source>
        <dbReference type="ARBA" id="ARBA00022481"/>
    </source>
</evidence>
<accession>A0A7X7LXU5</accession>
<evidence type="ECO:0000256" key="3">
    <source>
        <dbReference type="SAM" id="Phobius"/>
    </source>
</evidence>
<sequence>MRSAWQAAARRGFTLIELLVVMAIIATLLSIAAPRYFDHVDRARENSLRQSLAVMRDAIDKYRADTGRYPESLETLVERRYLRAMPKDPITEDSRNWRLLPPPAGAAEGGEGGGVWDVRSGAPGTARDGTAYADW</sequence>
<dbReference type="InterPro" id="IPR013545">
    <property type="entry name" value="T2SS_protein-GspG_C"/>
</dbReference>
<dbReference type="Proteomes" id="UP000536534">
    <property type="component" value="Unassembled WGS sequence"/>
</dbReference>
<dbReference type="PRINTS" id="PR00813">
    <property type="entry name" value="BCTERIALGSPG"/>
</dbReference>
<evidence type="ECO:0000313" key="6">
    <source>
        <dbReference type="Proteomes" id="UP000536534"/>
    </source>
</evidence>
<dbReference type="Gene3D" id="3.30.700.10">
    <property type="entry name" value="Glycoprotein, Type 4 Pilin"/>
    <property type="match status" value="1"/>
</dbReference>
<dbReference type="InterPro" id="IPR000983">
    <property type="entry name" value="Bac_GSPG_pilin"/>
</dbReference>
<dbReference type="InterPro" id="IPR012902">
    <property type="entry name" value="N_methyl_site"/>
</dbReference>
<evidence type="ECO:0000313" key="5">
    <source>
        <dbReference type="EMBL" id="NLF55324.1"/>
    </source>
</evidence>
<protein>
    <submittedName>
        <fullName evidence="5">Prepilin-type N-terminal cleavage/methylation domain-containing protein</fullName>
    </submittedName>
</protein>
<organism evidence="5 6">
    <name type="scientific">Thauera phenolivorans</name>
    <dbReference type="NCBI Taxonomy" id="1792543"/>
    <lineage>
        <taxon>Bacteria</taxon>
        <taxon>Pseudomonadati</taxon>
        <taxon>Pseudomonadota</taxon>
        <taxon>Betaproteobacteria</taxon>
        <taxon>Rhodocyclales</taxon>
        <taxon>Zoogloeaceae</taxon>
        <taxon>Thauera</taxon>
    </lineage>
</organism>
<keyword evidence="1" id="KW-0488">Methylation</keyword>
<keyword evidence="3" id="KW-1133">Transmembrane helix</keyword>
<comment type="caution">
    <text evidence="5">The sequence shown here is derived from an EMBL/GenBank/DDBJ whole genome shotgun (WGS) entry which is preliminary data.</text>
</comment>
<reference evidence="5 6" key="1">
    <citation type="journal article" date="2020" name="Biotechnol. Biofuels">
        <title>New insights from the biogas microbiome by comprehensive genome-resolved metagenomics of nearly 1600 species originating from multiple anaerobic digesters.</title>
        <authorList>
            <person name="Campanaro S."/>
            <person name="Treu L."/>
            <person name="Rodriguez-R L.M."/>
            <person name="Kovalovszki A."/>
            <person name="Ziels R.M."/>
            <person name="Maus I."/>
            <person name="Zhu X."/>
            <person name="Kougias P.G."/>
            <person name="Basile A."/>
            <person name="Luo G."/>
            <person name="Schluter A."/>
            <person name="Konstantinidis K.T."/>
            <person name="Angelidaki I."/>
        </authorList>
    </citation>
    <scope>NUCLEOTIDE SEQUENCE [LARGE SCALE GENOMIC DNA]</scope>
    <source>
        <strain evidence="5">AS06rmzACSIP_256</strain>
    </source>
</reference>
<dbReference type="PROSITE" id="PS00409">
    <property type="entry name" value="PROKAR_NTER_METHYL"/>
    <property type="match status" value="1"/>
</dbReference>
<dbReference type="NCBIfam" id="TIGR02532">
    <property type="entry name" value="IV_pilin_GFxxxE"/>
    <property type="match status" value="1"/>
</dbReference>
<feature type="region of interest" description="Disordered" evidence="2">
    <location>
        <begin position="93"/>
        <end position="135"/>
    </location>
</feature>
<dbReference type="Pfam" id="PF07963">
    <property type="entry name" value="N_methyl"/>
    <property type="match status" value="1"/>
</dbReference>
<proteinExistence type="predicted"/>
<evidence type="ECO:0000259" key="4">
    <source>
        <dbReference type="Pfam" id="PF08334"/>
    </source>
</evidence>